<reference evidence="4" key="1">
    <citation type="journal article" date="2019" name="Int. J. Syst. Evol. Microbiol.">
        <title>The Global Catalogue of Microorganisms (GCM) 10K type strain sequencing project: providing services to taxonomists for standard genome sequencing and annotation.</title>
        <authorList>
            <consortium name="The Broad Institute Genomics Platform"/>
            <consortium name="The Broad Institute Genome Sequencing Center for Infectious Disease"/>
            <person name="Wu L."/>
            <person name="Ma J."/>
        </authorList>
    </citation>
    <scope>NUCLEOTIDE SEQUENCE [LARGE SCALE GENOMIC DNA]</scope>
    <source>
        <strain evidence="4">CAIM 431</strain>
    </source>
</reference>
<feature type="domain" description="Amidase" evidence="2">
    <location>
        <begin position="23"/>
        <end position="448"/>
    </location>
</feature>
<dbReference type="Gene3D" id="3.90.1300.10">
    <property type="entry name" value="Amidase signature (AS) domain"/>
    <property type="match status" value="1"/>
</dbReference>
<dbReference type="RefSeq" id="WP_343874337.1">
    <property type="nucleotide sequence ID" value="NZ_BAAAIX010000026.1"/>
</dbReference>
<evidence type="ECO:0000313" key="4">
    <source>
        <dbReference type="Proteomes" id="UP001597326"/>
    </source>
</evidence>
<proteinExistence type="inferred from homology"/>
<dbReference type="InterPro" id="IPR000120">
    <property type="entry name" value="Amidase"/>
</dbReference>
<comment type="caution">
    <text evidence="3">The sequence shown here is derived from an EMBL/GenBank/DDBJ whole genome shotgun (WGS) entry which is preliminary data.</text>
</comment>
<accession>A0ABW4RZ57</accession>
<evidence type="ECO:0000313" key="3">
    <source>
        <dbReference type="EMBL" id="MFD1891004.1"/>
    </source>
</evidence>
<sequence length="466" mass="49155">MPTPLSALETARAIARRETTALEVTVAALERAELVGPEVGAFVHLAHERALTQAARLDALPELAAGSPLRGVPCPIKDLTMVRGLPFQAGSAAIDAEPAPVDDGVVTLLAQAGTVMLGKTTTPEFGLPCYTEPDVAPAARTPWDLGRSAGGSSGGAAAAVAAGIVPIAHGSDGGGSIRIPASVCGLVGLKPSRGRVSPGPHGVDGVALASHGVLTCTVADTAAALDVLAQSWPGDAYRLAPESFLGTLEQPPGPLRIGLLLEPSNVDTEVHPACRRAAEQAGRTLEDLGHHVAPAPRPYPSERWRAFIALWSVMALSAPVPAEREHQLRPLTRWLRETGRRVAGLEHAEALAETQRLTRDVALAWRDFDVILTPTLAQPPALVGQLRHDEDPEQDFWDQTRFTPWTSTANLTGRPSISLPLHREQVDGVELPIGVMLTGTLGDDARLLRLARQLEQAVGWPAVPQP</sequence>
<dbReference type="InterPro" id="IPR020556">
    <property type="entry name" value="Amidase_CS"/>
</dbReference>
<dbReference type="PANTHER" id="PTHR11895:SF7">
    <property type="entry name" value="GLUTAMYL-TRNA(GLN) AMIDOTRANSFERASE SUBUNIT A, MITOCHONDRIAL"/>
    <property type="match status" value="1"/>
</dbReference>
<dbReference type="Pfam" id="PF01425">
    <property type="entry name" value="Amidase"/>
    <property type="match status" value="1"/>
</dbReference>
<comment type="similarity">
    <text evidence="1">Belongs to the amidase family.</text>
</comment>
<dbReference type="InterPro" id="IPR023631">
    <property type="entry name" value="Amidase_dom"/>
</dbReference>
<evidence type="ECO:0000259" key="2">
    <source>
        <dbReference type="Pfam" id="PF01425"/>
    </source>
</evidence>
<dbReference type="PANTHER" id="PTHR11895">
    <property type="entry name" value="TRANSAMIDASE"/>
    <property type="match status" value="1"/>
</dbReference>
<dbReference type="SUPFAM" id="SSF75304">
    <property type="entry name" value="Amidase signature (AS) enzymes"/>
    <property type="match status" value="1"/>
</dbReference>
<dbReference type="EMBL" id="JBHUFZ010000028">
    <property type="protein sequence ID" value="MFD1891004.1"/>
    <property type="molecule type" value="Genomic_DNA"/>
</dbReference>
<dbReference type="PROSITE" id="PS00571">
    <property type="entry name" value="AMIDASES"/>
    <property type="match status" value="1"/>
</dbReference>
<dbReference type="Proteomes" id="UP001597326">
    <property type="component" value="Unassembled WGS sequence"/>
</dbReference>
<organism evidence="3 4">
    <name type="scientific">Luteococcus peritonei</name>
    <dbReference type="NCBI Taxonomy" id="88874"/>
    <lineage>
        <taxon>Bacteria</taxon>
        <taxon>Bacillati</taxon>
        <taxon>Actinomycetota</taxon>
        <taxon>Actinomycetes</taxon>
        <taxon>Propionibacteriales</taxon>
        <taxon>Propionibacteriaceae</taxon>
        <taxon>Luteococcus</taxon>
    </lineage>
</organism>
<protein>
    <submittedName>
        <fullName evidence="3">Amidase</fullName>
    </submittedName>
</protein>
<gene>
    <name evidence="3" type="ORF">ACFSCS_12545</name>
</gene>
<evidence type="ECO:0000256" key="1">
    <source>
        <dbReference type="ARBA" id="ARBA00009199"/>
    </source>
</evidence>
<name>A0ABW4RZ57_9ACTN</name>
<keyword evidence="4" id="KW-1185">Reference proteome</keyword>
<dbReference type="InterPro" id="IPR036928">
    <property type="entry name" value="AS_sf"/>
</dbReference>